<dbReference type="Pfam" id="PF04893">
    <property type="entry name" value="Yip1"/>
    <property type="match status" value="1"/>
</dbReference>
<evidence type="ECO:0000256" key="2">
    <source>
        <dbReference type="ARBA" id="ARBA00022692"/>
    </source>
</evidence>
<keyword evidence="8" id="KW-1185">Reference proteome</keyword>
<feature type="transmembrane region" description="Helical" evidence="5">
    <location>
        <begin position="137"/>
        <end position="157"/>
    </location>
</feature>
<dbReference type="EMBL" id="BMLF01000001">
    <property type="protein sequence ID" value="GGL88298.1"/>
    <property type="molecule type" value="Genomic_DNA"/>
</dbReference>
<name>A0A917SNC9_9RHOB</name>
<protein>
    <recommendedName>
        <fullName evidence="6">Yip1 domain-containing protein</fullName>
    </recommendedName>
</protein>
<reference evidence="7" key="1">
    <citation type="journal article" date="2014" name="Int. J. Syst. Evol. Microbiol.">
        <title>Complete genome sequence of Corynebacterium casei LMG S-19264T (=DSM 44701T), isolated from a smear-ripened cheese.</title>
        <authorList>
            <consortium name="US DOE Joint Genome Institute (JGI-PGF)"/>
            <person name="Walter F."/>
            <person name="Albersmeier A."/>
            <person name="Kalinowski J."/>
            <person name="Ruckert C."/>
        </authorList>
    </citation>
    <scope>NUCLEOTIDE SEQUENCE</scope>
    <source>
        <strain evidence="7">CGMCC 1.6293</strain>
    </source>
</reference>
<evidence type="ECO:0000256" key="5">
    <source>
        <dbReference type="SAM" id="Phobius"/>
    </source>
</evidence>
<keyword evidence="4 5" id="KW-0472">Membrane</keyword>
<feature type="domain" description="Yip1" evidence="6">
    <location>
        <begin position="18"/>
        <end position="183"/>
    </location>
</feature>
<evidence type="ECO:0000259" key="6">
    <source>
        <dbReference type="Pfam" id="PF04893"/>
    </source>
</evidence>
<dbReference type="RefSeq" id="WP_028285702.1">
    <property type="nucleotide sequence ID" value="NZ_BMLF01000001.1"/>
</dbReference>
<proteinExistence type="predicted"/>
<comment type="caution">
    <text evidence="7">The sequence shown here is derived from an EMBL/GenBank/DDBJ whole genome shotgun (WGS) entry which is preliminary data.</text>
</comment>
<feature type="transmembrane region" description="Helical" evidence="5">
    <location>
        <begin position="106"/>
        <end position="131"/>
    </location>
</feature>
<feature type="transmembrane region" description="Helical" evidence="5">
    <location>
        <begin position="169"/>
        <end position="193"/>
    </location>
</feature>
<keyword evidence="3 5" id="KW-1133">Transmembrane helix</keyword>
<sequence>MTDAPYSRDWLRRMVQESLFQPRAAGEELLARPLPREALWIWLALLSVLNGILYSLTLPGEAEMGLVLPAFVQSPITLSVFVAVVMVLMTWFFTMSGRMLGGRGDFAALLQVTCWLQSLRLAFQLLVMALALLSPGLAGILAFVGGIWGLYVLANFLTAAHRFENAMKAIAVMILGVLGVAFAMTFLMTLFGVGPSGS</sequence>
<dbReference type="GO" id="GO:0016020">
    <property type="term" value="C:membrane"/>
    <property type="evidence" value="ECO:0007669"/>
    <property type="project" value="UniProtKB-SubCell"/>
</dbReference>
<evidence type="ECO:0000313" key="8">
    <source>
        <dbReference type="Proteomes" id="UP000649829"/>
    </source>
</evidence>
<evidence type="ECO:0000256" key="3">
    <source>
        <dbReference type="ARBA" id="ARBA00022989"/>
    </source>
</evidence>
<keyword evidence="2 5" id="KW-0812">Transmembrane</keyword>
<evidence type="ECO:0000256" key="4">
    <source>
        <dbReference type="ARBA" id="ARBA00023136"/>
    </source>
</evidence>
<accession>A0A917SNC9</accession>
<dbReference type="AlphaFoldDB" id="A0A917SNC9"/>
<feature type="transmembrane region" description="Helical" evidence="5">
    <location>
        <begin position="39"/>
        <end position="56"/>
    </location>
</feature>
<organism evidence="7 8">
    <name type="scientific">Pseudooceanicola nanhaiensis</name>
    <dbReference type="NCBI Taxonomy" id="375761"/>
    <lineage>
        <taxon>Bacteria</taxon>
        <taxon>Pseudomonadati</taxon>
        <taxon>Pseudomonadota</taxon>
        <taxon>Alphaproteobacteria</taxon>
        <taxon>Rhodobacterales</taxon>
        <taxon>Paracoccaceae</taxon>
        <taxon>Pseudooceanicola</taxon>
    </lineage>
</organism>
<dbReference type="InterPro" id="IPR006977">
    <property type="entry name" value="Yip1_dom"/>
</dbReference>
<evidence type="ECO:0000313" key="7">
    <source>
        <dbReference type="EMBL" id="GGL88298.1"/>
    </source>
</evidence>
<comment type="subcellular location">
    <subcellularLocation>
        <location evidence="1">Membrane</location>
        <topology evidence="1">Multi-pass membrane protein</topology>
    </subcellularLocation>
</comment>
<dbReference type="Proteomes" id="UP000649829">
    <property type="component" value="Unassembled WGS sequence"/>
</dbReference>
<reference evidence="7" key="2">
    <citation type="submission" date="2020-09" db="EMBL/GenBank/DDBJ databases">
        <authorList>
            <person name="Sun Q."/>
            <person name="Zhou Y."/>
        </authorList>
    </citation>
    <scope>NUCLEOTIDE SEQUENCE</scope>
    <source>
        <strain evidence="7">CGMCC 1.6293</strain>
    </source>
</reference>
<evidence type="ECO:0000256" key="1">
    <source>
        <dbReference type="ARBA" id="ARBA00004141"/>
    </source>
</evidence>
<feature type="transmembrane region" description="Helical" evidence="5">
    <location>
        <begin position="76"/>
        <end position="94"/>
    </location>
</feature>
<gene>
    <name evidence="7" type="ORF">GCM10011534_07910</name>
</gene>